<dbReference type="NCBIfam" id="TIGR01617">
    <property type="entry name" value="arsC_related"/>
    <property type="match status" value="1"/>
</dbReference>
<comment type="similarity">
    <text evidence="3">Belongs to the ArsC family.</text>
</comment>
<comment type="caution">
    <text evidence="4">The sequence shown here is derived from an EMBL/GenBank/DDBJ whole genome shotgun (WGS) entry which is preliminary data.</text>
</comment>
<accession>W1Q210</accession>
<keyword evidence="5" id="KW-1185">Reference proteome</keyword>
<evidence type="ECO:0000256" key="3">
    <source>
        <dbReference type="PROSITE-ProRule" id="PRU01282"/>
    </source>
</evidence>
<dbReference type="STRING" id="592010.GCWU000182_001614"/>
<dbReference type="EMBL" id="ACIN03000014">
    <property type="protein sequence ID" value="ESK65071.1"/>
    <property type="molecule type" value="Genomic_DNA"/>
</dbReference>
<evidence type="ECO:0000256" key="2">
    <source>
        <dbReference type="ARBA" id="ARBA00023284"/>
    </source>
</evidence>
<dbReference type="SUPFAM" id="SSF52833">
    <property type="entry name" value="Thioredoxin-like"/>
    <property type="match status" value="1"/>
</dbReference>
<evidence type="ECO:0000313" key="4">
    <source>
        <dbReference type="EMBL" id="ESK65071.1"/>
    </source>
</evidence>
<dbReference type="HOGENOM" id="CLU_116644_2_0_9"/>
<dbReference type="PANTHER" id="PTHR30041">
    <property type="entry name" value="ARSENATE REDUCTASE"/>
    <property type="match status" value="1"/>
</dbReference>
<dbReference type="Proteomes" id="UP000019050">
    <property type="component" value="Unassembled WGS sequence"/>
</dbReference>
<keyword evidence="1" id="KW-1015">Disulfide bond</keyword>
<reference evidence="4" key="1">
    <citation type="submission" date="2013-06" db="EMBL/GenBank/DDBJ databases">
        <authorList>
            <person name="Weinstock G."/>
            <person name="Sodergren E."/>
            <person name="Clifton S."/>
            <person name="Fulton L."/>
            <person name="Fulton B."/>
            <person name="Courtney L."/>
            <person name="Fronick C."/>
            <person name="Harrison M."/>
            <person name="Strong C."/>
            <person name="Farmer C."/>
            <person name="Delahaunty K."/>
            <person name="Markovic C."/>
            <person name="Hall O."/>
            <person name="Minx P."/>
            <person name="Tomlinson C."/>
            <person name="Mitreva M."/>
            <person name="Nelson J."/>
            <person name="Hou S."/>
            <person name="Wollam A."/>
            <person name="Pepin K.H."/>
            <person name="Johnson M."/>
            <person name="Bhonagiri V."/>
            <person name="Nash W.E."/>
            <person name="Warren W."/>
            <person name="Chinwalla A."/>
            <person name="Mardis E.R."/>
            <person name="Wilson R.K."/>
        </authorList>
    </citation>
    <scope>NUCLEOTIDE SEQUENCE [LARGE SCALE GENOMIC DNA]</scope>
    <source>
        <strain evidence="4">ATCC 49176</strain>
    </source>
</reference>
<name>W1Q210_ABIDE</name>
<protein>
    <submittedName>
        <fullName evidence="4">Transcriptional regulator, Spx/MgsR family</fullName>
    </submittedName>
</protein>
<dbReference type="AlphaFoldDB" id="W1Q210"/>
<organism evidence="4 5">
    <name type="scientific">Abiotrophia defectiva ATCC 49176</name>
    <dbReference type="NCBI Taxonomy" id="592010"/>
    <lineage>
        <taxon>Bacteria</taxon>
        <taxon>Bacillati</taxon>
        <taxon>Bacillota</taxon>
        <taxon>Bacilli</taxon>
        <taxon>Lactobacillales</taxon>
        <taxon>Aerococcaceae</taxon>
        <taxon>Abiotrophia</taxon>
    </lineage>
</organism>
<dbReference type="Pfam" id="PF03960">
    <property type="entry name" value="ArsC"/>
    <property type="match status" value="1"/>
</dbReference>
<evidence type="ECO:0000313" key="5">
    <source>
        <dbReference type="Proteomes" id="UP000019050"/>
    </source>
</evidence>
<dbReference type="PROSITE" id="PS51353">
    <property type="entry name" value="ARSC"/>
    <property type="match status" value="1"/>
</dbReference>
<dbReference type="InterPro" id="IPR006504">
    <property type="entry name" value="Tscrpt_reg_Spx/MgsR"/>
</dbReference>
<sequence length="129" mass="14609">MLLGQVELGGKSMELIGLKKCSTCREVERLLEAQGLTYHYREINVDRPSAQELKTWYQQAGLSSTKKLVNTSGQLYRGMGLKDRWDDLSSDQQFELLATDGMLVKRPILLTDQGQVFVGPDVKAYLNQR</sequence>
<gene>
    <name evidence="4" type="ORF">GCWU000182_001614</name>
</gene>
<dbReference type="eggNOG" id="COG1393">
    <property type="taxonomic scope" value="Bacteria"/>
</dbReference>
<evidence type="ECO:0000256" key="1">
    <source>
        <dbReference type="ARBA" id="ARBA00023157"/>
    </source>
</evidence>
<dbReference type="InterPro" id="IPR036249">
    <property type="entry name" value="Thioredoxin-like_sf"/>
</dbReference>
<dbReference type="Gene3D" id="3.40.30.10">
    <property type="entry name" value="Glutaredoxin"/>
    <property type="match status" value="1"/>
</dbReference>
<dbReference type="PANTHER" id="PTHR30041:SF8">
    <property type="entry name" value="PROTEIN YFFB"/>
    <property type="match status" value="1"/>
</dbReference>
<keyword evidence="2" id="KW-0676">Redox-active center</keyword>
<proteinExistence type="inferred from homology"/>
<dbReference type="InterPro" id="IPR006660">
    <property type="entry name" value="Arsenate_reductase-like"/>
</dbReference>